<dbReference type="InterPro" id="IPR015943">
    <property type="entry name" value="WD40/YVTN_repeat-like_dom_sf"/>
</dbReference>
<feature type="domain" description="HTH araC/xylS-type" evidence="12">
    <location>
        <begin position="1286"/>
        <end position="1385"/>
    </location>
</feature>
<dbReference type="Pfam" id="PF00072">
    <property type="entry name" value="Response_reg"/>
    <property type="match status" value="1"/>
</dbReference>
<dbReference type="Pfam" id="PF00512">
    <property type="entry name" value="HisKA"/>
    <property type="match status" value="1"/>
</dbReference>
<dbReference type="PANTHER" id="PTHR43547">
    <property type="entry name" value="TWO-COMPONENT HISTIDINE KINASE"/>
    <property type="match status" value="1"/>
</dbReference>
<comment type="catalytic activity">
    <reaction evidence="1">
        <text>ATP + protein L-histidine = ADP + protein N-phospho-L-histidine.</text>
        <dbReference type="EC" id="2.7.13.3"/>
    </reaction>
</comment>
<dbReference type="InterPro" id="IPR013783">
    <property type="entry name" value="Ig-like_fold"/>
</dbReference>
<dbReference type="PROSITE" id="PS00041">
    <property type="entry name" value="HTH_ARAC_FAMILY_1"/>
    <property type="match status" value="1"/>
</dbReference>
<keyword evidence="7" id="KW-0238">DNA-binding</keyword>
<dbReference type="SUPFAM" id="SSF52172">
    <property type="entry name" value="CheY-like"/>
    <property type="match status" value="1"/>
</dbReference>
<proteinExistence type="predicted"/>
<evidence type="ECO:0000256" key="7">
    <source>
        <dbReference type="ARBA" id="ARBA00023125"/>
    </source>
</evidence>
<dbReference type="InterPro" id="IPR005467">
    <property type="entry name" value="His_kinase_dom"/>
</dbReference>
<evidence type="ECO:0000256" key="10">
    <source>
        <dbReference type="SAM" id="MobiDB-lite"/>
    </source>
</evidence>
<dbReference type="InterPro" id="IPR003661">
    <property type="entry name" value="HisK_dim/P_dom"/>
</dbReference>
<dbReference type="GO" id="GO:0043565">
    <property type="term" value="F:sequence-specific DNA binding"/>
    <property type="evidence" value="ECO:0007669"/>
    <property type="project" value="InterPro"/>
</dbReference>
<evidence type="ECO:0000256" key="1">
    <source>
        <dbReference type="ARBA" id="ARBA00000085"/>
    </source>
</evidence>
<evidence type="ECO:0000259" key="12">
    <source>
        <dbReference type="PROSITE" id="PS01124"/>
    </source>
</evidence>
<reference evidence="15 16" key="1">
    <citation type="submission" date="2020-07" db="EMBL/GenBank/DDBJ databases">
        <title>Spirosoma foliorum sp. nov., isolated from the leaves on the Nejang mountain Korea, Republic of.</title>
        <authorList>
            <person name="Ho H."/>
            <person name="Lee Y.-J."/>
            <person name="Nurcahyanto D.-A."/>
            <person name="Kim S.-G."/>
        </authorList>
    </citation>
    <scope>NUCLEOTIDE SEQUENCE [LARGE SCALE GENOMIC DNA]</scope>
    <source>
        <strain evidence="15 16">PL0136</strain>
    </source>
</reference>
<dbReference type="SUPFAM" id="SSF46689">
    <property type="entry name" value="Homeodomain-like"/>
    <property type="match status" value="1"/>
</dbReference>
<dbReference type="SMART" id="SM00388">
    <property type="entry name" value="HisKA"/>
    <property type="match status" value="1"/>
</dbReference>
<keyword evidence="3 9" id="KW-0597">Phosphoprotein</keyword>
<feature type="domain" description="Histidine kinase" evidence="13">
    <location>
        <begin position="855"/>
        <end position="1076"/>
    </location>
</feature>
<dbReference type="Gene3D" id="1.10.10.60">
    <property type="entry name" value="Homeodomain-like"/>
    <property type="match status" value="1"/>
</dbReference>
<evidence type="ECO:0000256" key="6">
    <source>
        <dbReference type="ARBA" id="ARBA00023015"/>
    </source>
</evidence>
<feature type="chain" id="PRO_5028947778" description="histidine kinase" evidence="11">
    <location>
        <begin position="20"/>
        <end position="1395"/>
    </location>
</feature>
<accession>A0A7G5H3U2</accession>
<evidence type="ECO:0000313" key="15">
    <source>
        <dbReference type="EMBL" id="QMW05784.1"/>
    </source>
</evidence>
<dbReference type="Pfam" id="PF07495">
    <property type="entry name" value="Y_Y_Y"/>
    <property type="match status" value="1"/>
</dbReference>
<dbReference type="SMART" id="SM00448">
    <property type="entry name" value="REC"/>
    <property type="match status" value="1"/>
</dbReference>
<dbReference type="InterPro" id="IPR036890">
    <property type="entry name" value="HATPase_C_sf"/>
</dbReference>
<dbReference type="FunFam" id="1.10.287.130:FF:000045">
    <property type="entry name" value="Two-component system sensor histidine kinase/response regulator"/>
    <property type="match status" value="1"/>
</dbReference>
<dbReference type="InterPro" id="IPR011006">
    <property type="entry name" value="CheY-like_superfamily"/>
</dbReference>
<evidence type="ECO:0000259" key="13">
    <source>
        <dbReference type="PROSITE" id="PS50109"/>
    </source>
</evidence>
<feature type="domain" description="Response regulatory" evidence="14">
    <location>
        <begin position="1130"/>
        <end position="1245"/>
    </location>
</feature>
<dbReference type="SMART" id="SM00342">
    <property type="entry name" value="HTH_ARAC"/>
    <property type="match status" value="1"/>
</dbReference>
<evidence type="ECO:0000256" key="4">
    <source>
        <dbReference type="ARBA" id="ARBA00022679"/>
    </source>
</evidence>
<dbReference type="InterPro" id="IPR036097">
    <property type="entry name" value="HisK_dim/P_sf"/>
</dbReference>
<evidence type="ECO:0000256" key="3">
    <source>
        <dbReference type="ARBA" id="ARBA00022553"/>
    </source>
</evidence>
<dbReference type="CDD" id="cd00082">
    <property type="entry name" value="HisKA"/>
    <property type="match status" value="1"/>
</dbReference>
<dbReference type="CDD" id="cd17574">
    <property type="entry name" value="REC_OmpR"/>
    <property type="match status" value="1"/>
</dbReference>
<dbReference type="Pfam" id="PF07494">
    <property type="entry name" value="Reg_prop"/>
    <property type="match status" value="1"/>
</dbReference>
<dbReference type="FunFam" id="3.30.565.10:FF:000006">
    <property type="entry name" value="Sensor histidine kinase WalK"/>
    <property type="match status" value="1"/>
</dbReference>
<sequence>MRTFSFLLFVIFFPFSLFAQPKAQGWKELTISDGLSQGMIYDLKQDYKGFIWIATKDGLNRYDGHNFTVFTHDPYNEFSLSDNTCTALLIDRRGRLWVGTLNQGLNLYDAQTQRFYHIDIRDTNSPGAGNHEVRLLAEDLDGNIWVNTDQDKLFRITLPAHLKTSFPDKANFTSQARFNSITLARMATNASAHHIQFRPDGTATVGTTYGMCAINWRHMSGMRPVNRPPNLAVSDWNLGDDDAQGDYWFSTRQQHIHGWWRGSHKVISLPGVTTGALVEFLDANTVAVVTLEHLWLMTPDQLFAQDSLTANNAFTAIPPGAIGLTTLMKDQTGSIWIGTMGYGIRVFNPKINQFKAFLPTRSLTYLYQDQLGRTFVRHFLSYAQLDQANNRIVPFLAKANSGNGPQQNFLMQSKAGFFWVSSIDYNKKIHQLLKYAPTGQLLMRYKLPPKTAFGTYLNQTVEDQAGRLWIGAINGKLLQFDPKTETFAVFSYGHLLPQSGAEIEVSALYFDQAGTLWIGTARGLVRADLNKINPSFAMYKNSITDRLSLSHDVVSSAVDDPNEPNRYLWVGTKGGGLDRLDKQSGQFRHFTEAQGLPNKVVYGILTDEFNNLWMSTNRGLAQFNPRTFTFRTYSKADGLQDDEFNTGSYFKTASGELLFGGVNGLTAFRAKDVAGKAGAPPQAHLVNLKINSESITVGGADGILSQSVENTTHIDLAHNQNLITLEFAVMNFTNPAKNRYRYRLEGIDQTWVEAGTNRFANYAQLPSGQYTLQMVGSADGLNWSKPVKLRIQVHPPFYRTWWAYLGYLSLLSFVGWQLYRFQKQRLLLHQQVSFEQKEASRLAELDALKTQFFANISHEFRTPLTLILGPVEQMAQDYTHDSRFSVLQRNANRLLSLINQLLDLSKLEAGQLRAETEPGDMAAFFRMLTSSFSSLAESRQITFTFSQNVYEQWTSFDRDKVEKIVTNLLGNAFKFTPADKAVSMTVQYPEQAYTPLIIKISDTGVGIEVDKLPHIFERFYQGSSGVVDGKNIRPYEGTGIGLALVHELVKVLDGHIDVSSTKGVGTTFIVTLPIAKTTPPASTPEVNIASSPRSISSQTHPTANPYPRPVETQAEGLENTETSTPTTDNILLIIDDNADIRAYIHSIFAADYQILEAQDGEEGLQKATASLPNIVICDLMMPRLDGFGFCKALKTQEATSHIPVVMLTAKATLEDRIEGFDLGADDYLTKPFHQAEIQARVRNLIQQRQRLYQRFTTGKSGSAPLSTEPLRPTEPALLQVEQQFIDRLTVVVNQNLSNPNFGVEALADAIGLSRAQLYRKLKALTNTTAVDFIRDIRLAKAAELLALGQESITQIAYAVGFEHLSYFAKVFQERYGVLPSQYGLVRDVPTSRKDD</sequence>
<dbReference type="Gene3D" id="2.130.10.10">
    <property type="entry name" value="YVTN repeat-like/Quinoprotein amine dehydrogenase"/>
    <property type="match status" value="4"/>
</dbReference>
<dbReference type="SUPFAM" id="SSF47384">
    <property type="entry name" value="Homodimeric domain of signal transducing histidine kinase"/>
    <property type="match status" value="1"/>
</dbReference>
<dbReference type="Gene3D" id="1.10.287.130">
    <property type="match status" value="1"/>
</dbReference>
<dbReference type="Gene3D" id="2.60.40.10">
    <property type="entry name" value="Immunoglobulins"/>
    <property type="match status" value="1"/>
</dbReference>
<dbReference type="InterPro" id="IPR011123">
    <property type="entry name" value="Y_Y_Y"/>
</dbReference>
<gene>
    <name evidence="15" type="ORF">H3H32_13260</name>
</gene>
<evidence type="ECO:0000313" key="16">
    <source>
        <dbReference type="Proteomes" id="UP000515369"/>
    </source>
</evidence>
<dbReference type="SUPFAM" id="SSF63829">
    <property type="entry name" value="Calcium-dependent phosphotriesterase"/>
    <property type="match status" value="2"/>
</dbReference>
<protein>
    <recommendedName>
        <fullName evidence="2">histidine kinase</fullName>
        <ecNumber evidence="2">2.7.13.3</ecNumber>
    </recommendedName>
</protein>
<evidence type="ECO:0000256" key="2">
    <source>
        <dbReference type="ARBA" id="ARBA00012438"/>
    </source>
</evidence>
<dbReference type="Gene3D" id="3.30.565.10">
    <property type="entry name" value="Histidine kinase-like ATPase, C-terminal domain"/>
    <property type="match status" value="1"/>
</dbReference>
<feature type="modified residue" description="4-aspartylphosphate" evidence="9">
    <location>
        <position position="1178"/>
    </location>
</feature>
<dbReference type="Proteomes" id="UP000515369">
    <property type="component" value="Chromosome"/>
</dbReference>
<dbReference type="PROSITE" id="PS01124">
    <property type="entry name" value="HTH_ARAC_FAMILY_2"/>
    <property type="match status" value="1"/>
</dbReference>
<dbReference type="KEGG" id="sfol:H3H32_13260"/>
<dbReference type="GO" id="GO:0003700">
    <property type="term" value="F:DNA-binding transcription factor activity"/>
    <property type="evidence" value="ECO:0007669"/>
    <property type="project" value="InterPro"/>
</dbReference>
<dbReference type="EMBL" id="CP059732">
    <property type="protein sequence ID" value="QMW05784.1"/>
    <property type="molecule type" value="Genomic_DNA"/>
</dbReference>
<dbReference type="Pfam" id="PF12833">
    <property type="entry name" value="HTH_18"/>
    <property type="match status" value="1"/>
</dbReference>
<dbReference type="InterPro" id="IPR003594">
    <property type="entry name" value="HATPase_dom"/>
</dbReference>
<organism evidence="15 16">
    <name type="scientific">Spirosoma foliorum</name>
    <dbReference type="NCBI Taxonomy" id="2710596"/>
    <lineage>
        <taxon>Bacteria</taxon>
        <taxon>Pseudomonadati</taxon>
        <taxon>Bacteroidota</taxon>
        <taxon>Cytophagia</taxon>
        <taxon>Cytophagales</taxon>
        <taxon>Cytophagaceae</taxon>
        <taxon>Spirosoma</taxon>
    </lineage>
</organism>
<dbReference type="Gene3D" id="3.40.50.2300">
    <property type="match status" value="1"/>
</dbReference>
<evidence type="ECO:0000256" key="5">
    <source>
        <dbReference type="ARBA" id="ARBA00022777"/>
    </source>
</evidence>
<feature type="compositionally biased region" description="Polar residues" evidence="10">
    <location>
        <begin position="1084"/>
        <end position="1102"/>
    </location>
</feature>
<evidence type="ECO:0000256" key="8">
    <source>
        <dbReference type="ARBA" id="ARBA00023163"/>
    </source>
</evidence>
<keyword evidence="11" id="KW-0732">Signal</keyword>
<feature type="signal peptide" evidence="11">
    <location>
        <begin position="1"/>
        <end position="19"/>
    </location>
</feature>
<evidence type="ECO:0000256" key="11">
    <source>
        <dbReference type="SAM" id="SignalP"/>
    </source>
</evidence>
<feature type="region of interest" description="Disordered" evidence="10">
    <location>
        <begin position="1080"/>
        <end position="1110"/>
    </location>
</feature>
<dbReference type="InterPro" id="IPR009057">
    <property type="entry name" value="Homeodomain-like_sf"/>
</dbReference>
<dbReference type="Pfam" id="PF02518">
    <property type="entry name" value="HATPase_c"/>
    <property type="match status" value="1"/>
</dbReference>
<dbReference type="InterPro" id="IPR001789">
    <property type="entry name" value="Sig_transdc_resp-reg_receiver"/>
</dbReference>
<keyword evidence="16" id="KW-1185">Reference proteome</keyword>
<dbReference type="InterPro" id="IPR018060">
    <property type="entry name" value="HTH_AraC"/>
</dbReference>
<dbReference type="SMART" id="SM00387">
    <property type="entry name" value="HATPase_c"/>
    <property type="match status" value="1"/>
</dbReference>
<keyword evidence="8" id="KW-0804">Transcription</keyword>
<dbReference type="PROSITE" id="PS50110">
    <property type="entry name" value="RESPONSE_REGULATORY"/>
    <property type="match status" value="1"/>
</dbReference>
<dbReference type="PROSITE" id="PS50109">
    <property type="entry name" value="HIS_KIN"/>
    <property type="match status" value="1"/>
</dbReference>
<keyword evidence="6" id="KW-0805">Transcription regulation</keyword>
<dbReference type="SUPFAM" id="SSF55874">
    <property type="entry name" value="ATPase domain of HSP90 chaperone/DNA topoisomerase II/histidine kinase"/>
    <property type="match status" value="1"/>
</dbReference>
<evidence type="ECO:0000259" key="14">
    <source>
        <dbReference type="PROSITE" id="PS50110"/>
    </source>
</evidence>
<keyword evidence="4" id="KW-0808">Transferase</keyword>
<name>A0A7G5H3U2_9BACT</name>
<dbReference type="PRINTS" id="PR00344">
    <property type="entry name" value="BCTRLSENSOR"/>
</dbReference>
<dbReference type="PANTHER" id="PTHR43547:SF2">
    <property type="entry name" value="HYBRID SIGNAL TRANSDUCTION HISTIDINE KINASE C"/>
    <property type="match status" value="1"/>
</dbReference>
<keyword evidence="5" id="KW-0418">Kinase</keyword>
<dbReference type="RefSeq" id="WP_182463162.1">
    <property type="nucleotide sequence ID" value="NZ_CP059732.1"/>
</dbReference>
<dbReference type="GO" id="GO:0000155">
    <property type="term" value="F:phosphorelay sensor kinase activity"/>
    <property type="evidence" value="ECO:0007669"/>
    <property type="project" value="InterPro"/>
</dbReference>
<dbReference type="InterPro" id="IPR018062">
    <property type="entry name" value="HTH_AraC-typ_CS"/>
</dbReference>
<dbReference type="InterPro" id="IPR011110">
    <property type="entry name" value="Reg_prop"/>
</dbReference>
<dbReference type="EC" id="2.7.13.3" evidence="2"/>
<evidence type="ECO:0000256" key="9">
    <source>
        <dbReference type="PROSITE-ProRule" id="PRU00169"/>
    </source>
</evidence>
<dbReference type="InterPro" id="IPR004358">
    <property type="entry name" value="Sig_transdc_His_kin-like_C"/>
</dbReference>